<dbReference type="STRING" id="51031.W2T675"/>
<evidence type="ECO:0000256" key="6">
    <source>
        <dbReference type="ARBA" id="ARBA00022728"/>
    </source>
</evidence>
<dbReference type="GO" id="GO:0008380">
    <property type="term" value="P:RNA splicing"/>
    <property type="evidence" value="ECO:0007669"/>
    <property type="project" value="UniProtKB-KW"/>
</dbReference>
<evidence type="ECO:0000256" key="7">
    <source>
        <dbReference type="ARBA" id="ARBA00023187"/>
    </source>
</evidence>
<keyword evidence="4" id="KW-0963">Cytoplasm</keyword>
<keyword evidence="5" id="KW-0507">mRNA processing</keyword>
<dbReference type="GO" id="GO:0008017">
    <property type="term" value="F:microtubule binding"/>
    <property type="evidence" value="ECO:0007669"/>
    <property type="project" value="TreeGrafter"/>
</dbReference>
<organism evidence="9 10">
    <name type="scientific">Necator americanus</name>
    <name type="common">Human hookworm</name>
    <dbReference type="NCBI Taxonomy" id="51031"/>
    <lineage>
        <taxon>Eukaryota</taxon>
        <taxon>Metazoa</taxon>
        <taxon>Ecdysozoa</taxon>
        <taxon>Nematoda</taxon>
        <taxon>Chromadorea</taxon>
        <taxon>Rhabditida</taxon>
        <taxon>Rhabditina</taxon>
        <taxon>Rhabditomorpha</taxon>
        <taxon>Strongyloidea</taxon>
        <taxon>Ancylostomatidae</taxon>
        <taxon>Bunostominae</taxon>
        <taxon>Necator</taxon>
    </lineage>
</organism>
<dbReference type="GO" id="GO:0005681">
    <property type="term" value="C:spliceosomal complex"/>
    <property type="evidence" value="ECO:0007669"/>
    <property type="project" value="UniProtKB-KW"/>
</dbReference>
<dbReference type="OMA" id="VGAKCKL"/>
<dbReference type="GO" id="GO:0030165">
    <property type="term" value="F:PDZ domain binding"/>
    <property type="evidence" value="ECO:0007669"/>
    <property type="project" value="TreeGrafter"/>
</dbReference>
<evidence type="ECO:0000256" key="8">
    <source>
        <dbReference type="ARBA" id="ARBA00032518"/>
    </source>
</evidence>
<gene>
    <name evidence="9" type="ORF">NECAME_03345</name>
</gene>
<evidence type="ECO:0000256" key="4">
    <source>
        <dbReference type="ARBA" id="ARBA00022490"/>
    </source>
</evidence>
<dbReference type="KEGG" id="nai:NECAME_03345"/>
<protein>
    <recommendedName>
        <fullName evidence="3">Cysteine-rich PDZ-binding protein</fullName>
    </recommendedName>
    <alternativeName>
        <fullName evidence="8">Cysteine-rich interactor of PDZ three</fullName>
    </alternativeName>
</protein>
<comment type="subcellular location">
    <subcellularLocation>
        <location evidence="1">Cytoplasm</location>
    </subcellularLocation>
</comment>
<dbReference type="PANTHER" id="PTHR11805:SF1">
    <property type="entry name" value="CYSTEINE-RICH PDZ-BINDING PROTEIN"/>
    <property type="match status" value="1"/>
</dbReference>
<dbReference type="EMBL" id="KI660212">
    <property type="protein sequence ID" value="ETN76676.1"/>
    <property type="molecule type" value="Genomic_DNA"/>
</dbReference>
<comment type="similarity">
    <text evidence="2">Belongs to the CRIPT family.</text>
</comment>
<dbReference type="AlphaFoldDB" id="W2T675"/>
<keyword evidence="7" id="KW-0508">mRNA splicing</keyword>
<proteinExistence type="inferred from homology"/>
<dbReference type="GeneID" id="25343379"/>
<sequence>MVCDACQKKLTKIVGIDPYRNKAHNKLSGVQKRPPANQNKLLGSEKKATVMNVKCKICKCAVHQVGSHYCQTCAYQKGICAMCGAIRISIQCSSYLPSCAQLATFTEDGSADTYAWGWNLAQPACD</sequence>
<evidence type="ECO:0000256" key="3">
    <source>
        <dbReference type="ARBA" id="ARBA00018615"/>
    </source>
</evidence>
<dbReference type="GO" id="GO:0030425">
    <property type="term" value="C:dendrite"/>
    <property type="evidence" value="ECO:0007669"/>
    <property type="project" value="TreeGrafter"/>
</dbReference>
<dbReference type="Pfam" id="PF10235">
    <property type="entry name" value="Cript"/>
    <property type="match status" value="1"/>
</dbReference>
<name>W2T675_NECAM</name>
<keyword evidence="10" id="KW-1185">Reference proteome</keyword>
<evidence type="ECO:0000256" key="2">
    <source>
        <dbReference type="ARBA" id="ARBA00009021"/>
    </source>
</evidence>
<evidence type="ECO:0000313" key="10">
    <source>
        <dbReference type="Proteomes" id="UP000053676"/>
    </source>
</evidence>
<dbReference type="GO" id="GO:0031122">
    <property type="term" value="P:cytoplasmic microtubule organization"/>
    <property type="evidence" value="ECO:0007669"/>
    <property type="project" value="TreeGrafter"/>
</dbReference>
<evidence type="ECO:0000256" key="5">
    <source>
        <dbReference type="ARBA" id="ARBA00022664"/>
    </source>
</evidence>
<evidence type="ECO:0000256" key="1">
    <source>
        <dbReference type="ARBA" id="ARBA00004496"/>
    </source>
</evidence>
<keyword evidence="6" id="KW-0747">Spliceosome</keyword>
<dbReference type="OrthoDB" id="147332at2759"/>
<dbReference type="PANTHER" id="PTHR11805">
    <property type="entry name" value="CYSTEINE-RICH PDZ-BINDING PROTEIN"/>
    <property type="match status" value="1"/>
</dbReference>
<dbReference type="CTD" id="25343379"/>
<evidence type="ECO:0000313" key="9">
    <source>
        <dbReference type="EMBL" id="ETN76676.1"/>
    </source>
</evidence>
<accession>W2T675</accession>
<dbReference type="Proteomes" id="UP000053676">
    <property type="component" value="Unassembled WGS sequence"/>
</dbReference>
<dbReference type="GO" id="GO:0006397">
    <property type="term" value="P:mRNA processing"/>
    <property type="evidence" value="ECO:0007669"/>
    <property type="project" value="UniProtKB-KW"/>
</dbReference>
<dbReference type="InterPro" id="IPR019367">
    <property type="entry name" value="PDZ-binding_CRIPT"/>
</dbReference>
<reference evidence="10" key="1">
    <citation type="journal article" date="2014" name="Nat. Genet.">
        <title>Genome of the human hookworm Necator americanus.</title>
        <authorList>
            <person name="Tang Y.T."/>
            <person name="Gao X."/>
            <person name="Rosa B.A."/>
            <person name="Abubucker S."/>
            <person name="Hallsworth-Pepin K."/>
            <person name="Martin J."/>
            <person name="Tyagi R."/>
            <person name="Heizer E."/>
            <person name="Zhang X."/>
            <person name="Bhonagiri-Palsikar V."/>
            <person name="Minx P."/>
            <person name="Warren W.C."/>
            <person name="Wang Q."/>
            <person name="Zhan B."/>
            <person name="Hotez P.J."/>
            <person name="Sternberg P.W."/>
            <person name="Dougall A."/>
            <person name="Gaze S.T."/>
            <person name="Mulvenna J."/>
            <person name="Sotillo J."/>
            <person name="Ranganathan S."/>
            <person name="Rabelo E.M."/>
            <person name="Wilson R.K."/>
            <person name="Felgner P.L."/>
            <person name="Bethony J."/>
            <person name="Hawdon J.M."/>
            <person name="Gasser R.B."/>
            <person name="Loukas A."/>
            <person name="Mitreva M."/>
        </authorList>
    </citation>
    <scope>NUCLEOTIDE SEQUENCE [LARGE SCALE GENOMIC DNA]</scope>
</reference>
<dbReference type="GO" id="GO:0005737">
    <property type="term" value="C:cytoplasm"/>
    <property type="evidence" value="ECO:0007669"/>
    <property type="project" value="UniProtKB-SubCell"/>
</dbReference>